<keyword evidence="2 5" id="KW-0378">Hydrolase</keyword>
<dbReference type="SUPFAM" id="SSF51556">
    <property type="entry name" value="Metallo-dependent hydrolases"/>
    <property type="match status" value="1"/>
</dbReference>
<dbReference type="FunFam" id="3.20.20.140:FF:000005">
    <property type="entry name" value="TatD family hydrolase"/>
    <property type="match status" value="1"/>
</dbReference>
<dbReference type="NCBIfam" id="TIGR00010">
    <property type="entry name" value="YchF/TatD family DNA exonuclease"/>
    <property type="match status" value="1"/>
</dbReference>
<comment type="caution">
    <text evidence="5">The sequence shown here is derived from an EMBL/GenBank/DDBJ whole genome shotgun (WGS) entry which is preliminary data.</text>
</comment>
<dbReference type="PANTHER" id="PTHR46124">
    <property type="entry name" value="D-AMINOACYL-TRNA DEACYLASE"/>
    <property type="match status" value="1"/>
</dbReference>
<dbReference type="GO" id="GO:0046872">
    <property type="term" value="F:metal ion binding"/>
    <property type="evidence" value="ECO:0007669"/>
    <property type="project" value="UniProtKB-KW"/>
</dbReference>
<accession>A0A101I732</accession>
<dbReference type="Proteomes" id="UP000055014">
    <property type="component" value="Unassembled WGS sequence"/>
</dbReference>
<dbReference type="PIRSF" id="PIRSF005902">
    <property type="entry name" value="DNase_TatD"/>
    <property type="match status" value="1"/>
</dbReference>
<dbReference type="CDD" id="cd01310">
    <property type="entry name" value="TatD_DNAse"/>
    <property type="match status" value="1"/>
</dbReference>
<feature type="binding site" evidence="3">
    <location>
        <position position="17"/>
    </location>
    <ligand>
        <name>a divalent metal cation</name>
        <dbReference type="ChEBI" id="CHEBI:60240"/>
        <label>1</label>
    </ligand>
</feature>
<dbReference type="Gene3D" id="3.20.20.140">
    <property type="entry name" value="Metal-dependent hydrolases"/>
    <property type="match status" value="1"/>
</dbReference>
<dbReference type="GO" id="GO:0016788">
    <property type="term" value="F:hydrolase activity, acting on ester bonds"/>
    <property type="evidence" value="ECO:0007669"/>
    <property type="project" value="InterPro"/>
</dbReference>
<feature type="binding site" evidence="3">
    <location>
        <position position="139"/>
    </location>
    <ligand>
        <name>a divalent metal cation</name>
        <dbReference type="ChEBI" id="CHEBI:60240"/>
        <label>2</label>
    </ligand>
</feature>
<dbReference type="InterPro" id="IPR015991">
    <property type="entry name" value="TatD/YcfH-like"/>
</dbReference>
<keyword evidence="1 3" id="KW-0479">Metal-binding</keyword>
<dbReference type="GO" id="GO:0004536">
    <property type="term" value="F:DNA nuclease activity"/>
    <property type="evidence" value="ECO:0007669"/>
    <property type="project" value="InterPro"/>
</dbReference>
<dbReference type="EMBL" id="LGGH01000213">
    <property type="protein sequence ID" value="KUK66412.1"/>
    <property type="molecule type" value="Genomic_DNA"/>
</dbReference>
<feature type="binding site" evidence="3">
    <location>
        <position position="162"/>
    </location>
    <ligand>
        <name>a divalent metal cation</name>
        <dbReference type="ChEBI" id="CHEBI:60240"/>
        <label>2</label>
    </ligand>
</feature>
<dbReference type="InterPro" id="IPR001130">
    <property type="entry name" value="TatD-like"/>
</dbReference>
<dbReference type="PATRIC" id="fig|1236046.5.peg.532"/>
<dbReference type="EMBL" id="LGGW01000074">
    <property type="protein sequence ID" value="KUK89674.1"/>
    <property type="molecule type" value="Genomic_DNA"/>
</dbReference>
<feature type="binding site" evidence="3">
    <location>
        <position position="212"/>
    </location>
    <ligand>
        <name>a divalent metal cation</name>
        <dbReference type="ChEBI" id="CHEBI:60240"/>
        <label>1</label>
    </ligand>
</feature>
<evidence type="ECO:0000313" key="5">
    <source>
        <dbReference type="EMBL" id="KUK89674.1"/>
    </source>
</evidence>
<feature type="binding site" evidence="3">
    <location>
        <position position="103"/>
    </location>
    <ligand>
        <name>a divalent metal cation</name>
        <dbReference type="ChEBI" id="CHEBI:60240"/>
        <label>1</label>
    </ligand>
</feature>
<organism evidence="5 7">
    <name type="scientific">Mesotoga infera</name>
    <dbReference type="NCBI Taxonomy" id="1236046"/>
    <lineage>
        <taxon>Bacteria</taxon>
        <taxon>Thermotogati</taxon>
        <taxon>Thermotogota</taxon>
        <taxon>Thermotogae</taxon>
        <taxon>Kosmotogales</taxon>
        <taxon>Kosmotogaceae</taxon>
        <taxon>Mesotoga</taxon>
    </lineage>
</organism>
<reference evidence="6 7" key="2">
    <citation type="journal article" date="2015" name="MBio">
        <title>Genome-Resolved Metagenomic Analysis Reveals Roles for Candidate Phyla and Other Microbial Community Members in Biogeochemical Transformations in Oil Reservoirs.</title>
        <authorList>
            <person name="Hu P."/>
            <person name="Tom L."/>
            <person name="Singh A."/>
            <person name="Thomas B.C."/>
            <person name="Baker B.J."/>
            <person name="Piceno Y.M."/>
            <person name="Andersen G.L."/>
            <person name="Banfield J.F."/>
        </authorList>
    </citation>
    <scope>NUCLEOTIDE SEQUENCE [LARGE SCALE GENOMIC DNA]</scope>
</reference>
<evidence type="ECO:0000313" key="6">
    <source>
        <dbReference type="Proteomes" id="UP000054260"/>
    </source>
</evidence>
<evidence type="ECO:0000256" key="2">
    <source>
        <dbReference type="ARBA" id="ARBA00022801"/>
    </source>
</evidence>
<evidence type="ECO:0000256" key="1">
    <source>
        <dbReference type="ARBA" id="ARBA00022723"/>
    </source>
</evidence>
<feature type="binding site" evidence="3">
    <location>
        <position position="19"/>
    </location>
    <ligand>
        <name>a divalent metal cation</name>
        <dbReference type="ChEBI" id="CHEBI:60240"/>
        <label>1</label>
    </ligand>
</feature>
<dbReference type="GO" id="GO:0005829">
    <property type="term" value="C:cytosol"/>
    <property type="evidence" value="ECO:0007669"/>
    <property type="project" value="TreeGrafter"/>
</dbReference>
<dbReference type="AlphaFoldDB" id="A0A101I732"/>
<dbReference type="Proteomes" id="UP000054260">
    <property type="component" value="Unassembled WGS sequence"/>
</dbReference>
<evidence type="ECO:0000313" key="7">
    <source>
        <dbReference type="Proteomes" id="UP000055014"/>
    </source>
</evidence>
<proteinExistence type="predicted"/>
<reference evidence="5" key="1">
    <citation type="journal article" date="2015" name="MBio">
        <title>Genome-resolved metagenomic analysis reveals roles for candidate phyla and other microbial community members in biogeochemical transformations in oil reservoirs.</title>
        <authorList>
            <person name="Hu P."/>
            <person name="Tom L."/>
            <person name="Singh A."/>
            <person name="Thomas B.C."/>
            <person name="Baker B.J."/>
            <person name="Piceno Y.M."/>
            <person name="Andersen G.L."/>
            <person name="Banfield J.F."/>
        </authorList>
    </citation>
    <scope>NUCLEOTIDE SEQUENCE [LARGE SCALE GENOMIC DNA]</scope>
    <source>
        <strain evidence="4">46_47</strain>
        <strain evidence="5">46_70</strain>
    </source>
</reference>
<evidence type="ECO:0000256" key="3">
    <source>
        <dbReference type="PIRSR" id="PIRSR005902-1"/>
    </source>
</evidence>
<sequence>MSGPTPDFSDLRLVDTHAHISFPQFDNDRESVIAQIEDNAISLLIEVGTNVKDSQRAYETVRELKNGFFSAGVHPHDSSGLDAEGIRSLESLLSREKAVAVGEIGLDFFRNLSPAESQFRAFKEQLMLAAKLDLPIIVHVRDAYPEAYKTILECGHFKGVIHAFSADLEYARKFIDLGFFLGIGGPITYKRNDELRNVVREIPLEKLVCETDCPYLPPVPFRGKRNEPYYVGYVIEEIAAQKEISARNCSEKLFENAVGLFSLTL</sequence>
<protein>
    <submittedName>
        <fullName evidence="5">Hydrolase, TatD family</fullName>
    </submittedName>
</protein>
<evidence type="ECO:0000313" key="4">
    <source>
        <dbReference type="EMBL" id="KUK66412.1"/>
    </source>
</evidence>
<dbReference type="PANTHER" id="PTHR46124:SF2">
    <property type="entry name" value="D-AMINOACYL-TRNA DEACYLASE"/>
    <property type="match status" value="1"/>
</dbReference>
<name>A0A101I732_9BACT</name>
<dbReference type="Pfam" id="PF01026">
    <property type="entry name" value="TatD_DNase"/>
    <property type="match status" value="1"/>
</dbReference>
<gene>
    <name evidence="4" type="ORF">XD86_1200</name>
    <name evidence="5" type="ORF">XE02_0905</name>
</gene>
<dbReference type="InterPro" id="IPR032466">
    <property type="entry name" value="Metal_Hydrolase"/>
</dbReference>